<evidence type="ECO:0000313" key="2">
    <source>
        <dbReference type="EMBL" id="KRX21013.1"/>
    </source>
</evidence>
<dbReference type="Pfam" id="PF05380">
    <property type="entry name" value="Peptidase_A17"/>
    <property type="match status" value="1"/>
</dbReference>
<keyword evidence="3" id="KW-1185">Reference proteome</keyword>
<dbReference type="AlphaFoldDB" id="A0A0V0S3K2"/>
<dbReference type="OrthoDB" id="8052806at2759"/>
<organism evidence="2 3">
    <name type="scientific">Trichinella nelsoni</name>
    <dbReference type="NCBI Taxonomy" id="6336"/>
    <lineage>
        <taxon>Eukaryota</taxon>
        <taxon>Metazoa</taxon>
        <taxon>Ecdysozoa</taxon>
        <taxon>Nematoda</taxon>
        <taxon>Enoplea</taxon>
        <taxon>Dorylaimia</taxon>
        <taxon>Trichinellida</taxon>
        <taxon>Trichinellidae</taxon>
        <taxon>Trichinella</taxon>
    </lineage>
</organism>
<dbReference type="InterPro" id="IPR008042">
    <property type="entry name" value="Retrotrans_Pao"/>
</dbReference>
<evidence type="ECO:0000313" key="3">
    <source>
        <dbReference type="Proteomes" id="UP000054630"/>
    </source>
</evidence>
<comment type="caution">
    <text evidence="2">The sequence shown here is derived from an EMBL/GenBank/DDBJ whole genome shotgun (WGS) entry which is preliminary data.</text>
</comment>
<sequence>MYRDDLLNQLQNILIQMSAIGCFSYRFNGGSFAPSGRECQLRRGLADQKCQQQGAPTDCDRFFEYKLHAFRVALRRGVCVFGNMLCVRQPTADILGFAENFAPQQPIRRSTQTDYTEEHQLMPVFPLSEFILSSSSDNADITDADDNDEIERQRQSHRIRIALQFFPFKIKFYPIIPFTNNSLVFSDDNESLSAAPRATAEVLHNMYVDELATSCESLNEARRLAAQREELMASGGFHLYKWASDDPAALSAIPTEKRSTEAKGCLWKTLGIYLDHKKDHLTFISPETVRRDGRDSKPQLLHTASSIFDLLGCLAPFTGKREMKELPLIKVLCTLVPAPLAQVKRVELHAFCDTSELAYGAMVYMRVEACAPRALVNLVTAKTLAAPIKRLSSAGLQVHSTTCSSDSKVALAWVRSAAHSGKPFVRNRVEEIQQLVEPTSWRHCPGKNNPADWLSRGVAVTKLVAGSQWWHGPRWLAGPPQTWPREQEDPEHGPLIPPEEERTAYCRRFAKNCRSPARERQGARELQDAKAMWVRLTQEEEFDLTTQFDQEARPGRSPPRRFAARIRVRKSPCVPRAAVVTKPPNGNQRRGLVEDQGSEPWQLTGGRRDLDRRLR</sequence>
<evidence type="ECO:0000256" key="1">
    <source>
        <dbReference type="SAM" id="MobiDB-lite"/>
    </source>
</evidence>
<dbReference type="EMBL" id="JYDL01000043">
    <property type="protein sequence ID" value="KRX21013.1"/>
    <property type="molecule type" value="Genomic_DNA"/>
</dbReference>
<dbReference type="PANTHER" id="PTHR47331">
    <property type="entry name" value="PHD-TYPE DOMAIN-CONTAINING PROTEIN"/>
    <property type="match status" value="1"/>
</dbReference>
<protein>
    <submittedName>
        <fullName evidence="2">Uncharacterized protein</fullName>
    </submittedName>
</protein>
<gene>
    <name evidence="2" type="ORF">T07_14372</name>
</gene>
<reference evidence="2 3" key="1">
    <citation type="submission" date="2015-01" db="EMBL/GenBank/DDBJ databases">
        <title>Evolution of Trichinella species and genotypes.</title>
        <authorList>
            <person name="Korhonen P.K."/>
            <person name="Edoardo P."/>
            <person name="Giuseppe L.R."/>
            <person name="Gasser R.B."/>
        </authorList>
    </citation>
    <scope>NUCLEOTIDE SEQUENCE [LARGE SCALE GENOMIC DNA]</scope>
    <source>
        <strain evidence="2">ISS37</strain>
    </source>
</reference>
<dbReference type="Proteomes" id="UP000054630">
    <property type="component" value="Unassembled WGS sequence"/>
</dbReference>
<dbReference type="PROSITE" id="PS51257">
    <property type="entry name" value="PROKAR_LIPOPROTEIN"/>
    <property type="match status" value="1"/>
</dbReference>
<proteinExistence type="predicted"/>
<name>A0A0V0S3K2_9BILA</name>
<feature type="region of interest" description="Disordered" evidence="1">
    <location>
        <begin position="577"/>
        <end position="615"/>
    </location>
</feature>
<dbReference type="STRING" id="6336.A0A0V0S3K2"/>
<feature type="compositionally biased region" description="Basic and acidic residues" evidence="1">
    <location>
        <begin position="606"/>
        <end position="615"/>
    </location>
</feature>
<accession>A0A0V0S3K2</accession>